<dbReference type="InterPro" id="IPR045851">
    <property type="entry name" value="AMP-bd_C_sf"/>
</dbReference>
<dbReference type="AlphaFoldDB" id="A0A914C178"/>
<dbReference type="Proteomes" id="UP000887540">
    <property type="component" value="Unplaced"/>
</dbReference>
<evidence type="ECO:0000313" key="11">
    <source>
        <dbReference type="WBParaSite" id="ACRNAN_Path_1491.g5818.t1"/>
    </source>
</evidence>
<dbReference type="GO" id="GO:0006631">
    <property type="term" value="P:fatty acid metabolic process"/>
    <property type="evidence" value="ECO:0007669"/>
    <property type="project" value="TreeGrafter"/>
</dbReference>
<keyword evidence="10" id="KW-1185">Reference proteome</keyword>
<protein>
    <recommendedName>
        <fullName evidence="5">Medium-chain acyl-CoA ligase ACSF2, mitochondrial</fullName>
        <ecNumber evidence="4">6.2.1.2</ecNumber>
    </recommendedName>
</protein>
<dbReference type="Gene3D" id="3.40.50.980">
    <property type="match status" value="2"/>
</dbReference>
<evidence type="ECO:0000256" key="2">
    <source>
        <dbReference type="ARBA" id="ARBA00022598"/>
    </source>
</evidence>
<reference evidence="11" key="1">
    <citation type="submission" date="2022-11" db="UniProtKB">
        <authorList>
            <consortium name="WormBaseParasite"/>
        </authorList>
    </citation>
    <scope>IDENTIFICATION</scope>
</reference>
<evidence type="ECO:0000259" key="8">
    <source>
        <dbReference type="Pfam" id="PF00501"/>
    </source>
</evidence>
<evidence type="ECO:0000259" key="9">
    <source>
        <dbReference type="Pfam" id="PF13193"/>
    </source>
</evidence>
<organism evidence="10 11">
    <name type="scientific">Acrobeloides nanus</name>
    <dbReference type="NCBI Taxonomy" id="290746"/>
    <lineage>
        <taxon>Eukaryota</taxon>
        <taxon>Metazoa</taxon>
        <taxon>Ecdysozoa</taxon>
        <taxon>Nematoda</taxon>
        <taxon>Chromadorea</taxon>
        <taxon>Rhabditida</taxon>
        <taxon>Tylenchina</taxon>
        <taxon>Cephalobomorpha</taxon>
        <taxon>Cephaloboidea</taxon>
        <taxon>Cephalobidae</taxon>
        <taxon>Acrobeloides</taxon>
    </lineage>
</organism>
<accession>A0A914C178</accession>
<dbReference type="FunFam" id="3.30.300.30:FF:000008">
    <property type="entry name" value="2,3-dihydroxybenzoate-AMP ligase"/>
    <property type="match status" value="1"/>
</dbReference>
<sequence>MPSDITKLLRIQSSLLKLNRIVIPECQSSKKFSFKVDKKKSYVHGSSSIPLLFDTLGERLRLATEKFPDREAIIFKRDGIRKTYQDLLKDCEQLATGLVHLGLDKGDRVGIWSPNHYEWIVAQFATGLAGFVLVNVNPMYKSADLAYAIGKVGVKALIASPSFKKHDYYSILRDILPELENTFHNHGSIYTNKFPHLKHLIIFDKEDRDFRGAWKYSDVVQMGTRQDYEKLEKIEKSVQPNDIYNIQYTSGTTGNPKGATLTHHNVVNNAYFCGIRLGCHERRTIICVPNPLYHCFGCVAGSSLSIIHFQTCVFPAPSFEPLATLKAVAEEKCTTVYGTPTMFIDMLNHPEFEKHDISSLRSGIISGAPCPLALCEKLVNKFHLKDLHTAYGTTETSPVSFLASLEDPPQERIKTVGHIVDHLECMIVDEENNVVPIGKQGEVLVRGHAVMHGYWGHEKKVKADYMLDNWYRTGDIGILQENGTLIIVGRSKDMIVRGGENIYPTEVETFLIRHPEIQDVYIFGVPDERFGEAVCAWIRLHPDAKITEDGLKEYCKDKIAHYKIPKYILFKEEQDFPLTATNKVKKYEMREVSIKELGLTNVKSHLDRVVKA</sequence>
<dbReference type="FunFam" id="3.40.50.12780:FF:000003">
    <property type="entry name" value="Long-chain-fatty-acid--CoA ligase FadD"/>
    <property type="match status" value="1"/>
</dbReference>
<evidence type="ECO:0000256" key="4">
    <source>
        <dbReference type="ARBA" id="ARBA00039009"/>
    </source>
</evidence>
<comment type="similarity">
    <text evidence="1">Belongs to the ATP-dependent AMP-binding enzyme family.</text>
</comment>
<dbReference type="GO" id="GO:0031956">
    <property type="term" value="F:medium-chain fatty acid-CoA ligase activity"/>
    <property type="evidence" value="ECO:0007669"/>
    <property type="project" value="UniProtKB-EC"/>
</dbReference>
<dbReference type="InterPro" id="IPR020845">
    <property type="entry name" value="AMP-binding_CS"/>
</dbReference>
<dbReference type="Gene3D" id="2.30.38.10">
    <property type="entry name" value="Luciferase, Domain 3"/>
    <property type="match status" value="1"/>
</dbReference>
<evidence type="ECO:0000256" key="1">
    <source>
        <dbReference type="ARBA" id="ARBA00006432"/>
    </source>
</evidence>
<dbReference type="PROSITE" id="PS00455">
    <property type="entry name" value="AMP_BINDING"/>
    <property type="match status" value="1"/>
</dbReference>
<evidence type="ECO:0000256" key="6">
    <source>
        <dbReference type="ARBA" id="ARBA00047319"/>
    </source>
</evidence>
<proteinExistence type="inferred from homology"/>
<evidence type="ECO:0000256" key="5">
    <source>
        <dbReference type="ARBA" id="ARBA00039638"/>
    </source>
</evidence>
<comment type="catalytic activity">
    <reaction evidence="6">
        <text>octanoate + ATP + CoA = octanoyl-CoA + AMP + diphosphate</text>
        <dbReference type="Rhea" id="RHEA:33631"/>
        <dbReference type="ChEBI" id="CHEBI:25646"/>
        <dbReference type="ChEBI" id="CHEBI:30616"/>
        <dbReference type="ChEBI" id="CHEBI:33019"/>
        <dbReference type="ChEBI" id="CHEBI:57287"/>
        <dbReference type="ChEBI" id="CHEBI:57386"/>
        <dbReference type="ChEBI" id="CHEBI:456215"/>
    </reaction>
</comment>
<evidence type="ECO:0000256" key="7">
    <source>
        <dbReference type="ARBA" id="ARBA00048277"/>
    </source>
</evidence>
<dbReference type="WBParaSite" id="ACRNAN_Path_1491.g5818.t1">
    <property type="protein sequence ID" value="ACRNAN_Path_1491.g5818.t1"/>
    <property type="gene ID" value="ACRNAN_Path_1491.g5818"/>
</dbReference>
<evidence type="ECO:0000313" key="10">
    <source>
        <dbReference type="Proteomes" id="UP000887540"/>
    </source>
</evidence>
<dbReference type="InterPro" id="IPR000873">
    <property type="entry name" value="AMP-dep_synth/lig_dom"/>
</dbReference>
<dbReference type="PANTHER" id="PTHR43201">
    <property type="entry name" value="ACYL-COA SYNTHETASE"/>
    <property type="match status" value="1"/>
</dbReference>
<feature type="domain" description="AMP-dependent synthetase/ligase" evidence="8">
    <location>
        <begin position="63"/>
        <end position="455"/>
    </location>
</feature>
<comment type="catalytic activity">
    <reaction evidence="7">
        <text>a medium-chain fatty acid + ATP + CoA = a medium-chain fatty acyl-CoA + AMP + diphosphate</text>
        <dbReference type="Rhea" id="RHEA:48340"/>
        <dbReference type="ChEBI" id="CHEBI:30616"/>
        <dbReference type="ChEBI" id="CHEBI:33019"/>
        <dbReference type="ChEBI" id="CHEBI:57287"/>
        <dbReference type="ChEBI" id="CHEBI:59558"/>
        <dbReference type="ChEBI" id="CHEBI:90546"/>
        <dbReference type="ChEBI" id="CHEBI:456215"/>
        <dbReference type="EC" id="6.2.1.2"/>
    </reaction>
</comment>
<dbReference type="InterPro" id="IPR025110">
    <property type="entry name" value="AMP-bd_C"/>
</dbReference>
<feature type="domain" description="AMP-binding enzyme C-terminal" evidence="9">
    <location>
        <begin position="506"/>
        <end position="583"/>
    </location>
</feature>
<dbReference type="EC" id="6.2.1.2" evidence="4"/>
<dbReference type="Gene3D" id="3.30.300.30">
    <property type="match status" value="1"/>
</dbReference>
<keyword evidence="2" id="KW-0436">Ligase</keyword>
<dbReference type="Pfam" id="PF13193">
    <property type="entry name" value="AMP-binding_C"/>
    <property type="match status" value="1"/>
</dbReference>
<dbReference type="PANTHER" id="PTHR43201:SF5">
    <property type="entry name" value="MEDIUM-CHAIN ACYL-COA LIGASE ACSF2, MITOCHONDRIAL"/>
    <property type="match status" value="1"/>
</dbReference>
<evidence type="ECO:0000256" key="3">
    <source>
        <dbReference type="ARBA" id="ARBA00037247"/>
    </source>
</evidence>
<dbReference type="Pfam" id="PF00501">
    <property type="entry name" value="AMP-binding"/>
    <property type="match status" value="1"/>
</dbReference>
<comment type="function">
    <text evidence="3">Acyl-CoA synthases catalyze the initial reaction in fatty acid metabolism, by forming a thioester with CoA. Has some preference toward medium-chain substrates. Plays a role in adipocyte differentiation.</text>
</comment>
<dbReference type="SUPFAM" id="SSF56801">
    <property type="entry name" value="Acetyl-CoA synthetase-like"/>
    <property type="match status" value="1"/>
</dbReference>
<name>A0A914C178_9BILA</name>